<keyword evidence="6" id="KW-1185">Reference proteome</keyword>
<dbReference type="Gene3D" id="3.20.20.60">
    <property type="entry name" value="Phosphoenolpyruvate-binding domains"/>
    <property type="match status" value="1"/>
</dbReference>
<evidence type="ECO:0000313" key="5">
    <source>
        <dbReference type="EMBL" id="SDI01199.1"/>
    </source>
</evidence>
<dbReference type="SUPFAM" id="SSF51621">
    <property type="entry name" value="Phosphoenolpyruvate/pyruvate domain"/>
    <property type="match status" value="1"/>
</dbReference>
<protein>
    <submittedName>
        <fullName evidence="5">4-hydroxy-2-oxoheptanedioate aldolase</fullName>
    </submittedName>
</protein>
<dbReference type="STRING" id="930129.SAMN05216352_10493"/>
<comment type="similarity">
    <text evidence="1">Belongs to the HpcH/HpaI aldolase family.</text>
</comment>
<accession>A0A1G8H3R0</accession>
<dbReference type="InterPro" id="IPR005000">
    <property type="entry name" value="Aldolase/citrate-lyase_domain"/>
</dbReference>
<dbReference type="AlphaFoldDB" id="A0A1G8H3R0"/>
<evidence type="ECO:0000259" key="4">
    <source>
        <dbReference type="Pfam" id="PF03328"/>
    </source>
</evidence>
<dbReference type="PANTHER" id="PTHR30502">
    <property type="entry name" value="2-KETO-3-DEOXY-L-RHAMNONATE ALDOLASE"/>
    <property type="match status" value="1"/>
</dbReference>
<dbReference type="Proteomes" id="UP000199017">
    <property type="component" value="Unassembled WGS sequence"/>
</dbReference>
<dbReference type="PANTHER" id="PTHR30502:SF0">
    <property type="entry name" value="PHOSPHOENOLPYRUVATE CARBOXYLASE FAMILY PROTEIN"/>
    <property type="match status" value="1"/>
</dbReference>
<dbReference type="GO" id="GO:0016832">
    <property type="term" value="F:aldehyde-lyase activity"/>
    <property type="evidence" value="ECO:0007669"/>
    <property type="project" value="TreeGrafter"/>
</dbReference>
<dbReference type="RefSeq" id="WP_245917869.1">
    <property type="nucleotide sequence ID" value="NZ_FNDU01000004.1"/>
</dbReference>
<dbReference type="EMBL" id="FNDU01000004">
    <property type="protein sequence ID" value="SDI01199.1"/>
    <property type="molecule type" value="Genomic_DNA"/>
</dbReference>
<feature type="domain" description="HpcH/HpaI aldolase/citrate lyase" evidence="4">
    <location>
        <begin position="24"/>
        <end position="233"/>
    </location>
</feature>
<sequence length="252" mass="27698">MQKNKVKEKLKKGELTVGVITSLYSSALIEMLGYAGYDFIVIDDEHGAYSWSEIEELIRTSLLVDLVPIVRTNYDQSSIQKALDRGAFGIQVPMVNTKQDAEIVVERAKYPPKGKRGTAFSMRAGGYGYKSGKEFMDIADENTFISVQIETPEGVENFEEIINVPGIDMVFIGPTDLSVNMGYKNGSNNPEVQKTISELYKKSKKAGMPVGTIASSKGSIKEQINNGASFVSVVLTTVIKNALDEVNQEHLL</sequence>
<dbReference type="InterPro" id="IPR040442">
    <property type="entry name" value="Pyrv_kinase-like_dom_sf"/>
</dbReference>
<dbReference type="Pfam" id="PF03328">
    <property type="entry name" value="HpcH_HpaI"/>
    <property type="match status" value="1"/>
</dbReference>
<organism evidence="5 6">
    <name type="scientific">Alteribacillus bidgolensis</name>
    <dbReference type="NCBI Taxonomy" id="930129"/>
    <lineage>
        <taxon>Bacteria</taxon>
        <taxon>Bacillati</taxon>
        <taxon>Bacillota</taxon>
        <taxon>Bacilli</taxon>
        <taxon>Bacillales</taxon>
        <taxon>Bacillaceae</taxon>
        <taxon>Alteribacillus</taxon>
    </lineage>
</organism>
<name>A0A1G8H3R0_9BACI</name>
<dbReference type="GO" id="GO:0046872">
    <property type="term" value="F:metal ion binding"/>
    <property type="evidence" value="ECO:0007669"/>
    <property type="project" value="UniProtKB-KW"/>
</dbReference>
<evidence type="ECO:0000313" key="6">
    <source>
        <dbReference type="Proteomes" id="UP000199017"/>
    </source>
</evidence>
<proteinExistence type="inferred from homology"/>
<evidence type="ECO:0000256" key="1">
    <source>
        <dbReference type="ARBA" id="ARBA00005568"/>
    </source>
</evidence>
<evidence type="ECO:0000256" key="3">
    <source>
        <dbReference type="ARBA" id="ARBA00023239"/>
    </source>
</evidence>
<evidence type="ECO:0000256" key="2">
    <source>
        <dbReference type="ARBA" id="ARBA00022723"/>
    </source>
</evidence>
<reference evidence="5 6" key="1">
    <citation type="submission" date="2016-10" db="EMBL/GenBank/DDBJ databases">
        <authorList>
            <person name="de Groot N.N."/>
        </authorList>
    </citation>
    <scope>NUCLEOTIDE SEQUENCE [LARGE SCALE GENOMIC DNA]</scope>
    <source>
        <strain evidence="6">P4B,CCM 7963,CECT 7998,DSM 25260,IBRC-M 10614,KCTC 13821</strain>
    </source>
</reference>
<gene>
    <name evidence="5" type="ORF">SAMN05216352_10493</name>
</gene>
<dbReference type="GO" id="GO:0005737">
    <property type="term" value="C:cytoplasm"/>
    <property type="evidence" value="ECO:0007669"/>
    <property type="project" value="TreeGrafter"/>
</dbReference>
<keyword evidence="2" id="KW-0479">Metal-binding</keyword>
<dbReference type="InterPro" id="IPR050251">
    <property type="entry name" value="HpcH-HpaI_aldolase"/>
</dbReference>
<dbReference type="InterPro" id="IPR015813">
    <property type="entry name" value="Pyrv/PenolPyrv_kinase-like_dom"/>
</dbReference>
<keyword evidence="3" id="KW-0456">Lyase</keyword>